<dbReference type="Proteomes" id="UP000615593">
    <property type="component" value="Unassembled WGS sequence"/>
</dbReference>
<comment type="similarity">
    <text evidence="1">Belongs to the sigma-70 factor family. ECF subfamily.</text>
</comment>
<keyword evidence="8" id="KW-1185">Reference proteome</keyword>
<comment type="caution">
    <text evidence="7">The sequence shown here is derived from an EMBL/GenBank/DDBJ whole genome shotgun (WGS) entry which is preliminary data.</text>
</comment>
<dbReference type="InterPro" id="IPR036388">
    <property type="entry name" value="WH-like_DNA-bd_sf"/>
</dbReference>
<evidence type="ECO:0000259" key="5">
    <source>
        <dbReference type="Pfam" id="PF04542"/>
    </source>
</evidence>
<dbReference type="SUPFAM" id="SSF88946">
    <property type="entry name" value="Sigma2 domain of RNA polymerase sigma factors"/>
    <property type="match status" value="1"/>
</dbReference>
<evidence type="ECO:0008006" key="9">
    <source>
        <dbReference type="Google" id="ProtNLM"/>
    </source>
</evidence>
<keyword evidence="2" id="KW-0805">Transcription regulation</keyword>
<protein>
    <recommendedName>
        <fullName evidence="9">RNA polymerase sigma-70 factor, ECF subfamily</fullName>
    </recommendedName>
</protein>
<dbReference type="SUPFAM" id="SSF88659">
    <property type="entry name" value="Sigma3 and sigma4 domains of RNA polymerase sigma factors"/>
    <property type="match status" value="1"/>
</dbReference>
<evidence type="ECO:0000313" key="7">
    <source>
        <dbReference type="EMBL" id="GGZ56665.1"/>
    </source>
</evidence>
<dbReference type="RefSeq" id="WP_027885686.1">
    <property type="nucleotide sequence ID" value="NZ_BMWY01000004.1"/>
</dbReference>
<dbReference type="InterPro" id="IPR039425">
    <property type="entry name" value="RNA_pol_sigma-70-like"/>
</dbReference>
<dbReference type="NCBIfam" id="TIGR02937">
    <property type="entry name" value="sigma70-ECF"/>
    <property type="match status" value="1"/>
</dbReference>
<evidence type="ECO:0000256" key="4">
    <source>
        <dbReference type="ARBA" id="ARBA00023163"/>
    </source>
</evidence>
<dbReference type="InterPro" id="IPR013325">
    <property type="entry name" value="RNA_pol_sigma_r2"/>
</dbReference>
<dbReference type="PANTHER" id="PTHR43133:SF46">
    <property type="entry name" value="RNA POLYMERASE SIGMA-70 FACTOR ECF SUBFAMILY"/>
    <property type="match status" value="1"/>
</dbReference>
<dbReference type="Gene3D" id="1.10.1740.10">
    <property type="match status" value="1"/>
</dbReference>
<keyword evidence="3" id="KW-0731">Sigma factor</keyword>
<evidence type="ECO:0000313" key="8">
    <source>
        <dbReference type="Proteomes" id="UP000615593"/>
    </source>
</evidence>
<sequence length="178" mass="21442">MKRVFSEKKLIKGLKKGKEASFKKAYFHYYDHLIGVAKRFNFQLLTPDDFVHETFLKVYDNRKLLKEEVAFEKQLFVICKNLILNHLQREQKVIRLEPNFLKEEIEEKVISENIQLQKEQLYQLIAQLPEQRQKIFRLHKIDNYSYQEISDFTGLSRKTIANHIYLAHQFILKKVKKA</sequence>
<accession>A0ABQ3BSW8</accession>
<evidence type="ECO:0000256" key="3">
    <source>
        <dbReference type="ARBA" id="ARBA00023082"/>
    </source>
</evidence>
<name>A0ABQ3BSW8_9FLAO</name>
<dbReference type="InterPro" id="IPR013324">
    <property type="entry name" value="RNA_pol_sigma_r3/r4-like"/>
</dbReference>
<feature type="domain" description="RNA polymerase sigma factor 70 region 4 type 2" evidence="6">
    <location>
        <begin position="119"/>
        <end position="167"/>
    </location>
</feature>
<dbReference type="Pfam" id="PF08281">
    <property type="entry name" value="Sigma70_r4_2"/>
    <property type="match status" value="1"/>
</dbReference>
<dbReference type="InterPro" id="IPR013249">
    <property type="entry name" value="RNA_pol_sigma70_r4_t2"/>
</dbReference>
<dbReference type="GeneID" id="94369447"/>
<evidence type="ECO:0000259" key="6">
    <source>
        <dbReference type="Pfam" id="PF08281"/>
    </source>
</evidence>
<dbReference type="PANTHER" id="PTHR43133">
    <property type="entry name" value="RNA POLYMERASE ECF-TYPE SIGMA FACTO"/>
    <property type="match status" value="1"/>
</dbReference>
<dbReference type="InterPro" id="IPR014284">
    <property type="entry name" value="RNA_pol_sigma-70_dom"/>
</dbReference>
<dbReference type="Pfam" id="PF04542">
    <property type="entry name" value="Sigma70_r2"/>
    <property type="match status" value="1"/>
</dbReference>
<dbReference type="EMBL" id="BMWY01000004">
    <property type="protein sequence ID" value="GGZ56665.1"/>
    <property type="molecule type" value="Genomic_DNA"/>
</dbReference>
<gene>
    <name evidence="7" type="ORF">GCM10008088_17810</name>
</gene>
<reference evidence="8" key="1">
    <citation type="journal article" date="2019" name="Int. J. Syst. Evol. Microbiol.">
        <title>The Global Catalogue of Microorganisms (GCM) 10K type strain sequencing project: providing services to taxonomists for standard genome sequencing and annotation.</title>
        <authorList>
            <consortium name="The Broad Institute Genomics Platform"/>
            <consortium name="The Broad Institute Genome Sequencing Center for Infectious Disease"/>
            <person name="Wu L."/>
            <person name="Ma J."/>
        </authorList>
    </citation>
    <scope>NUCLEOTIDE SEQUENCE [LARGE SCALE GENOMIC DNA]</scope>
    <source>
        <strain evidence="8">KCTC 12708</strain>
    </source>
</reference>
<dbReference type="Gene3D" id="1.10.10.10">
    <property type="entry name" value="Winged helix-like DNA-binding domain superfamily/Winged helix DNA-binding domain"/>
    <property type="match status" value="1"/>
</dbReference>
<evidence type="ECO:0000256" key="1">
    <source>
        <dbReference type="ARBA" id="ARBA00010641"/>
    </source>
</evidence>
<keyword evidence="4" id="KW-0804">Transcription</keyword>
<proteinExistence type="inferred from homology"/>
<dbReference type="InterPro" id="IPR007627">
    <property type="entry name" value="RNA_pol_sigma70_r2"/>
</dbReference>
<evidence type="ECO:0000256" key="2">
    <source>
        <dbReference type="ARBA" id="ARBA00023015"/>
    </source>
</evidence>
<organism evidence="7 8">
    <name type="scientific">Mesonia mobilis</name>
    <dbReference type="NCBI Taxonomy" id="369791"/>
    <lineage>
        <taxon>Bacteria</taxon>
        <taxon>Pseudomonadati</taxon>
        <taxon>Bacteroidota</taxon>
        <taxon>Flavobacteriia</taxon>
        <taxon>Flavobacteriales</taxon>
        <taxon>Flavobacteriaceae</taxon>
        <taxon>Mesonia</taxon>
    </lineage>
</organism>
<feature type="domain" description="RNA polymerase sigma-70 region 2" evidence="5">
    <location>
        <begin position="28"/>
        <end position="92"/>
    </location>
</feature>